<accession>A0A2N8ZHI9</accession>
<gene>
    <name evidence="3" type="ORF">VTAP4600_A3418</name>
</gene>
<dbReference type="SUPFAM" id="SSF56349">
    <property type="entry name" value="DNA breaking-rejoining enzymes"/>
    <property type="match status" value="1"/>
</dbReference>
<dbReference type="KEGG" id="vta:A3418"/>
<dbReference type="GO" id="GO:0006310">
    <property type="term" value="P:DNA recombination"/>
    <property type="evidence" value="ECO:0007669"/>
    <property type="project" value="UniProtKB-KW"/>
</dbReference>
<dbReference type="NCBIfam" id="NF040693">
    <property type="entry name" value="recomb_GmtY"/>
    <property type="match status" value="1"/>
</dbReference>
<dbReference type="Gene3D" id="1.10.443.10">
    <property type="entry name" value="Intergrase catalytic core"/>
    <property type="match status" value="1"/>
</dbReference>
<feature type="domain" description="Tyr recombinase" evidence="2">
    <location>
        <begin position="196"/>
        <end position="456"/>
    </location>
</feature>
<organism evidence="3 4">
    <name type="scientific">Vibrio tapetis subsp. tapetis</name>
    <dbReference type="NCBI Taxonomy" id="1671868"/>
    <lineage>
        <taxon>Bacteria</taxon>
        <taxon>Pseudomonadati</taxon>
        <taxon>Pseudomonadota</taxon>
        <taxon>Gammaproteobacteria</taxon>
        <taxon>Vibrionales</taxon>
        <taxon>Vibrionaceae</taxon>
        <taxon>Vibrio</taxon>
    </lineage>
</organism>
<dbReference type="InterPro" id="IPR013762">
    <property type="entry name" value="Integrase-like_cat_sf"/>
</dbReference>
<dbReference type="AlphaFoldDB" id="A0A2N8ZHI9"/>
<proteinExistence type="predicted"/>
<keyword evidence="1" id="KW-0233">DNA recombination</keyword>
<dbReference type="PROSITE" id="PS51898">
    <property type="entry name" value="TYR_RECOMBINASE"/>
    <property type="match status" value="1"/>
</dbReference>
<dbReference type="EMBL" id="LT960611">
    <property type="protein sequence ID" value="SON51365.1"/>
    <property type="molecule type" value="Genomic_DNA"/>
</dbReference>
<keyword evidence="4" id="KW-1185">Reference proteome</keyword>
<evidence type="ECO:0000256" key="1">
    <source>
        <dbReference type="ARBA" id="ARBA00023172"/>
    </source>
</evidence>
<dbReference type="InterPro" id="IPR002104">
    <property type="entry name" value="Integrase_catalytic"/>
</dbReference>
<name>A0A2N8ZHI9_9VIBR</name>
<protein>
    <recommendedName>
        <fullName evidence="2">Tyr recombinase domain-containing protein</fullName>
    </recommendedName>
</protein>
<dbReference type="GO" id="GO:0003677">
    <property type="term" value="F:DNA binding"/>
    <property type="evidence" value="ECO:0007669"/>
    <property type="project" value="InterPro"/>
</dbReference>
<reference evidence="3 4" key="1">
    <citation type="submission" date="2017-10" db="EMBL/GenBank/DDBJ databases">
        <authorList>
            <person name="Banno H."/>
            <person name="Chua N.-H."/>
        </authorList>
    </citation>
    <scope>NUCLEOTIDE SEQUENCE [LARGE SCALE GENOMIC DNA]</scope>
    <source>
        <strain evidence="3">Vibrio tapetis CECT4600</strain>
    </source>
</reference>
<dbReference type="RefSeq" id="WP_172443135.1">
    <property type="nucleotide sequence ID" value="NZ_LT960611.1"/>
</dbReference>
<sequence>MGKYTIVCRDRYVAQSGFQVIKLRVISINGFILESFLLYQLARKNKGKSWHRENAQALCLLLDYWQATRGVFQSPRLMFEAFSNALFSGTVQETGEDHTDLRWQPRTAKQTNKLVRYISTYSEFLLEKTGGENALLNPMVKATPYEEMLNLAAYHHRKNNSFLKHTHDDSQAYKDAKRTPFISKHREPQTFQMTYTFPKERTWDVVEKGFVIRGAKANEPLYKRLDLAKVLAFLLMRFCGLRISEVPNLYISDISLDPSQTKIHLDKKIPLIKVHHPEKGIAPNEWRKAYNKPYARRDEFLKTEYSMLPRSNKNSPKRLYTGWKNPVLIPRKFYMIAYFNNSHAAELFLIYWQLYLKFQAPKNQSHPFAFSNLRDGQPLSYKALLDGQKRAVERVGLISSKSEGTTPHGLRHLYKQELNELGLEPMYIRSMMHHKNINSQNDYGELSHDSIKERMLKAENKMQAQNE</sequence>
<dbReference type="Pfam" id="PF00589">
    <property type="entry name" value="Phage_integrase"/>
    <property type="match status" value="1"/>
</dbReference>
<dbReference type="InterPro" id="IPR011010">
    <property type="entry name" value="DNA_brk_join_enz"/>
</dbReference>
<dbReference type="Proteomes" id="UP000235828">
    <property type="component" value="Chromosome A"/>
</dbReference>
<evidence type="ECO:0000313" key="4">
    <source>
        <dbReference type="Proteomes" id="UP000235828"/>
    </source>
</evidence>
<dbReference type="GO" id="GO:0015074">
    <property type="term" value="P:DNA integration"/>
    <property type="evidence" value="ECO:0007669"/>
    <property type="project" value="InterPro"/>
</dbReference>
<evidence type="ECO:0000313" key="3">
    <source>
        <dbReference type="EMBL" id="SON51365.1"/>
    </source>
</evidence>
<evidence type="ECO:0000259" key="2">
    <source>
        <dbReference type="PROSITE" id="PS51898"/>
    </source>
</evidence>